<protein>
    <submittedName>
        <fullName evidence="3">Uncharacterized protein</fullName>
    </submittedName>
</protein>
<feature type="compositionally biased region" description="Polar residues" evidence="1">
    <location>
        <begin position="123"/>
        <end position="142"/>
    </location>
</feature>
<evidence type="ECO:0000256" key="1">
    <source>
        <dbReference type="SAM" id="MobiDB-lite"/>
    </source>
</evidence>
<gene>
    <name evidence="3" type="ORF">KP79_PYT23919</name>
</gene>
<keyword evidence="4" id="KW-1185">Reference proteome</keyword>
<feature type="compositionally biased region" description="Basic and acidic residues" evidence="1">
    <location>
        <begin position="143"/>
        <end position="165"/>
    </location>
</feature>
<feature type="transmembrane region" description="Helical" evidence="2">
    <location>
        <begin position="51"/>
        <end position="70"/>
    </location>
</feature>
<sequence>MYLTDQTKKKMSPLHDGHFDEFVQTHIQHSRERRAAHDLSDQSQLTTDLEIAAIVLGVLFVLIIIFLIAYRLWKYYKSSRAPEKGRTSKNDNKNFMDINKNMERNKPSRTPSFERRIHPGNKTMDNSLKTKDNTSGMNPSNMNKDDNDKHYNNEKHTEEMSKEQRKLKTRLLEKRGSIHSFNKQQLQTISEDKEC</sequence>
<keyword evidence="2" id="KW-0472">Membrane</keyword>
<feature type="region of interest" description="Disordered" evidence="1">
    <location>
        <begin position="81"/>
        <end position="165"/>
    </location>
</feature>
<evidence type="ECO:0000313" key="3">
    <source>
        <dbReference type="EMBL" id="OWF41737.1"/>
    </source>
</evidence>
<evidence type="ECO:0000256" key="2">
    <source>
        <dbReference type="SAM" id="Phobius"/>
    </source>
</evidence>
<dbReference type="Proteomes" id="UP000242188">
    <property type="component" value="Unassembled WGS sequence"/>
</dbReference>
<evidence type="ECO:0000313" key="4">
    <source>
        <dbReference type="Proteomes" id="UP000242188"/>
    </source>
</evidence>
<keyword evidence="2" id="KW-1133">Transmembrane helix</keyword>
<proteinExistence type="predicted"/>
<keyword evidence="2" id="KW-0812">Transmembrane</keyword>
<organism evidence="3 4">
    <name type="scientific">Mizuhopecten yessoensis</name>
    <name type="common">Japanese scallop</name>
    <name type="synonym">Patinopecten yessoensis</name>
    <dbReference type="NCBI Taxonomy" id="6573"/>
    <lineage>
        <taxon>Eukaryota</taxon>
        <taxon>Metazoa</taxon>
        <taxon>Spiralia</taxon>
        <taxon>Lophotrochozoa</taxon>
        <taxon>Mollusca</taxon>
        <taxon>Bivalvia</taxon>
        <taxon>Autobranchia</taxon>
        <taxon>Pteriomorphia</taxon>
        <taxon>Pectinida</taxon>
        <taxon>Pectinoidea</taxon>
        <taxon>Pectinidae</taxon>
        <taxon>Mizuhopecten</taxon>
    </lineage>
</organism>
<accession>A0A210PZ13</accession>
<feature type="compositionally biased region" description="Basic and acidic residues" evidence="1">
    <location>
        <begin position="81"/>
        <end position="117"/>
    </location>
</feature>
<reference evidence="3 4" key="1">
    <citation type="journal article" date="2017" name="Nat. Ecol. Evol.">
        <title>Scallop genome provides insights into evolution of bilaterian karyotype and development.</title>
        <authorList>
            <person name="Wang S."/>
            <person name="Zhang J."/>
            <person name="Jiao W."/>
            <person name="Li J."/>
            <person name="Xun X."/>
            <person name="Sun Y."/>
            <person name="Guo X."/>
            <person name="Huan P."/>
            <person name="Dong B."/>
            <person name="Zhang L."/>
            <person name="Hu X."/>
            <person name="Sun X."/>
            <person name="Wang J."/>
            <person name="Zhao C."/>
            <person name="Wang Y."/>
            <person name="Wang D."/>
            <person name="Huang X."/>
            <person name="Wang R."/>
            <person name="Lv J."/>
            <person name="Li Y."/>
            <person name="Zhang Z."/>
            <person name="Liu B."/>
            <person name="Lu W."/>
            <person name="Hui Y."/>
            <person name="Liang J."/>
            <person name="Zhou Z."/>
            <person name="Hou R."/>
            <person name="Li X."/>
            <person name="Liu Y."/>
            <person name="Li H."/>
            <person name="Ning X."/>
            <person name="Lin Y."/>
            <person name="Zhao L."/>
            <person name="Xing Q."/>
            <person name="Dou J."/>
            <person name="Li Y."/>
            <person name="Mao J."/>
            <person name="Guo H."/>
            <person name="Dou H."/>
            <person name="Li T."/>
            <person name="Mu C."/>
            <person name="Jiang W."/>
            <person name="Fu Q."/>
            <person name="Fu X."/>
            <person name="Miao Y."/>
            <person name="Liu J."/>
            <person name="Yu Q."/>
            <person name="Li R."/>
            <person name="Liao H."/>
            <person name="Li X."/>
            <person name="Kong Y."/>
            <person name="Jiang Z."/>
            <person name="Chourrout D."/>
            <person name="Li R."/>
            <person name="Bao Z."/>
        </authorList>
    </citation>
    <scope>NUCLEOTIDE SEQUENCE [LARGE SCALE GENOMIC DNA]</scope>
    <source>
        <strain evidence="3 4">PY_sf001</strain>
    </source>
</reference>
<dbReference type="AlphaFoldDB" id="A0A210PZ13"/>
<dbReference type="EMBL" id="NEDP02005359">
    <property type="protein sequence ID" value="OWF41737.1"/>
    <property type="molecule type" value="Genomic_DNA"/>
</dbReference>
<comment type="caution">
    <text evidence="3">The sequence shown here is derived from an EMBL/GenBank/DDBJ whole genome shotgun (WGS) entry which is preliminary data.</text>
</comment>
<name>A0A210PZ13_MIZYE</name>